<feature type="domain" description="DJ-1/PfpI" evidence="2">
    <location>
        <begin position="46"/>
        <end position="185"/>
    </location>
</feature>
<evidence type="ECO:0000259" key="2">
    <source>
        <dbReference type="Pfam" id="PF01965"/>
    </source>
</evidence>
<dbReference type="InterPro" id="IPR029062">
    <property type="entry name" value="Class_I_gatase-like"/>
</dbReference>
<keyword evidence="1" id="KW-0732">Signal</keyword>
<dbReference type="Gene3D" id="3.40.50.880">
    <property type="match status" value="1"/>
</dbReference>
<evidence type="ECO:0000256" key="1">
    <source>
        <dbReference type="SAM" id="SignalP"/>
    </source>
</evidence>
<keyword evidence="4" id="KW-1185">Reference proteome</keyword>
<dbReference type="Proteomes" id="UP000053257">
    <property type="component" value="Unassembled WGS sequence"/>
</dbReference>
<accession>A0A0C3NKQ8</accession>
<dbReference type="HOGENOM" id="CLU_000445_44_8_1"/>
<evidence type="ECO:0000313" key="4">
    <source>
        <dbReference type="Proteomes" id="UP000053257"/>
    </source>
</evidence>
<dbReference type="InterPro" id="IPR052158">
    <property type="entry name" value="INH-QAR"/>
</dbReference>
<proteinExistence type="predicted"/>
<dbReference type="CDD" id="cd03139">
    <property type="entry name" value="GATase1_PfpI_2"/>
    <property type="match status" value="1"/>
</dbReference>
<feature type="chain" id="PRO_5002176344" description="DJ-1/PfpI domain-containing protein" evidence="1">
    <location>
        <begin position="18"/>
        <end position="220"/>
    </location>
</feature>
<gene>
    <name evidence="3" type="ORF">PHLGIDRAFT_36370</name>
</gene>
<organism evidence="3 4">
    <name type="scientific">Phlebiopsis gigantea (strain 11061_1 CR5-6)</name>
    <name type="common">White-rot fungus</name>
    <name type="synonym">Peniophora gigantea</name>
    <dbReference type="NCBI Taxonomy" id="745531"/>
    <lineage>
        <taxon>Eukaryota</taxon>
        <taxon>Fungi</taxon>
        <taxon>Dikarya</taxon>
        <taxon>Basidiomycota</taxon>
        <taxon>Agaricomycotina</taxon>
        <taxon>Agaricomycetes</taxon>
        <taxon>Polyporales</taxon>
        <taxon>Phanerochaetaceae</taxon>
        <taxon>Phlebiopsis</taxon>
    </lineage>
</organism>
<evidence type="ECO:0000313" key="3">
    <source>
        <dbReference type="EMBL" id="KIP05599.1"/>
    </source>
</evidence>
<dbReference type="SUPFAM" id="SSF52317">
    <property type="entry name" value="Class I glutamine amidotransferase-like"/>
    <property type="match status" value="1"/>
</dbReference>
<name>A0A0C3NKQ8_PHLG1</name>
<dbReference type="InterPro" id="IPR002818">
    <property type="entry name" value="DJ-1/PfpI"/>
</dbReference>
<reference evidence="3 4" key="1">
    <citation type="journal article" date="2014" name="PLoS Genet.">
        <title>Analysis of the Phlebiopsis gigantea genome, transcriptome and secretome provides insight into its pioneer colonization strategies of wood.</title>
        <authorList>
            <person name="Hori C."/>
            <person name="Ishida T."/>
            <person name="Igarashi K."/>
            <person name="Samejima M."/>
            <person name="Suzuki H."/>
            <person name="Master E."/>
            <person name="Ferreira P."/>
            <person name="Ruiz-Duenas F.J."/>
            <person name="Held B."/>
            <person name="Canessa P."/>
            <person name="Larrondo L.F."/>
            <person name="Schmoll M."/>
            <person name="Druzhinina I.S."/>
            <person name="Kubicek C.P."/>
            <person name="Gaskell J.A."/>
            <person name="Kersten P."/>
            <person name="St John F."/>
            <person name="Glasner J."/>
            <person name="Sabat G."/>
            <person name="Splinter BonDurant S."/>
            <person name="Syed K."/>
            <person name="Yadav J."/>
            <person name="Mgbeahuruike A.C."/>
            <person name="Kovalchuk A."/>
            <person name="Asiegbu F.O."/>
            <person name="Lackner G."/>
            <person name="Hoffmeister D."/>
            <person name="Rencoret J."/>
            <person name="Gutierrez A."/>
            <person name="Sun H."/>
            <person name="Lindquist E."/>
            <person name="Barry K."/>
            <person name="Riley R."/>
            <person name="Grigoriev I.V."/>
            <person name="Henrissat B."/>
            <person name="Kues U."/>
            <person name="Berka R.M."/>
            <person name="Martinez A.T."/>
            <person name="Covert S.F."/>
            <person name="Blanchette R.A."/>
            <person name="Cullen D."/>
        </authorList>
    </citation>
    <scope>NUCLEOTIDE SEQUENCE [LARGE SCALE GENOMIC DNA]</scope>
    <source>
        <strain evidence="3 4">11061_1 CR5-6</strain>
    </source>
</reference>
<dbReference type="PANTHER" id="PTHR43130:SF15">
    <property type="entry name" value="THIJ_PFPI FAMILY PROTEIN (AFU_ORTHOLOGUE AFUA_5G14240)"/>
    <property type="match status" value="1"/>
</dbReference>
<dbReference type="EMBL" id="KN840539">
    <property type="protein sequence ID" value="KIP05599.1"/>
    <property type="molecule type" value="Genomic_DNA"/>
</dbReference>
<dbReference type="OrthoDB" id="543156at2759"/>
<dbReference type="PANTHER" id="PTHR43130">
    <property type="entry name" value="ARAC-FAMILY TRANSCRIPTIONAL REGULATOR"/>
    <property type="match status" value="1"/>
</dbReference>
<dbReference type="STRING" id="745531.A0A0C3NKQ8"/>
<dbReference type="AlphaFoldDB" id="A0A0C3NKQ8"/>
<sequence>MSEVLSLAVCMFTHVTALDFQGPVELFSFVAPEAVARLQPNIPAYSIATSFLAPSMDLVQPDAGPRLAPTRTYASVCPGEQFDIILVPGGSGTRPEFNDEAVIEFIRAQAPGAKYVLSVCTGAELLARAGILEGRQATTNKSSFNRIKQLHPTVNWIAKARWVVDGKLWISSGVAAGADMGYAFMQHLVGHEVSNTIRGIVELSVHEKHDDEFAEFYKLA</sequence>
<feature type="signal peptide" evidence="1">
    <location>
        <begin position="1"/>
        <end position="17"/>
    </location>
</feature>
<protein>
    <recommendedName>
        <fullName evidence="2">DJ-1/PfpI domain-containing protein</fullName>
    </recommendedName>
</protein>
<dbReference type="Pfam" id="PF01965">
    <property type="entry name" value="DJ-1_PfpI"/>
    <property type="match status" value="1"/>
</dbReference>